<gene>
    <name evidence="2" type="ORF">OG563_20855</name>
</gene>
<feature type="transmembrane region" description="Helical" evidence="1">
    <location>
        <begin position="39"/>
        <end position="60"/>
    </location>
</feature>
<dbReference type="RefSeq" id="WP_327095117.1">
    <property type="nucleotide sequence ID" value="NZ_CP109149.1"/>
</dbReference>
<keyword evidence="1" id="KW-0472">Membrane</keyword>
<proteinExistence type="predicted"/>
<sequence length="150" mass="16570">MDHARILRTVLGVTTGYLIVLGFWLGWLLPHTPPGTEPFQIVALVGLFGSCVGVGMLLAARPSRADRQLWRHGLEGWATIEGAHTLQRTDHHTELTEFDLELVVPGSESYRGTIVFDVTPADKPRLAVGETISIRVDPQNRDRIILVLGQ</sequence>
<name>A0ABZ1Z5A7_9NOCA</name>
<protein>
    <recommendedName>
        <fullName evidence="4">DUF4175 domain-containing protein</fullName>
    </recommendedName>
</protein>
<evidence type="ECO:0008006" key="4">
    <source>
        <dbReference type="Google" id="ProtNLM"/>
    </source>
</evidence>
<keyword evidence="1" id="KW-1133">Transmembrane helix</keyword>
<dbReference type="EMBL" id="CP109441">
    <property type="protein sequence ID" value="WUV50433.1"/>
    <property type="molecule type" value="Genomic_DNA"/>
</dbReference>
<reference evidence="2" key="1">
    <citation type="submission" date="2022-10" db="EMBL/GenBank/DDBJ databases">
        <title>The complete genomes of actinobacterial strains from the NBC collection.</title>
        <authorList>
            <person name="Joergensen T.S."/>
            <person name="Alvarez Arevalo M."/>
            <person name="Sterndorff E.B."/>
            <person name="Faurdal D."/>
            <person name="Vuksanovic O."/>
            <person name="Mourched A.-S."/>
            <person name="Charusanti P."/>
            <person name="Shaw S."/>
            <person name="Blin K."/>
            <person name="Weber T."/>
        </authorList>
    </citation>
    <scope>NUCLEOTIDE SEQUENCE</scope>
    <source>
        <strain evidence="2">NBC_01482</strain>
    </source>
</reference>
<keyword evidence="1" id="KW-0812">Transmembrane</keyword>
<keyword evidence="3" id="KW-1185">Reference proteome</keyword>
<feature type="transmembrane region" description="Helical" evidence="1">
    <location>
        <begin position="7"/>
        <end position="27"/>
    </location>
</feature>
<organism evidence="2 3">
    <name type="scientific">Nocardia vinacea</name>
    <dbReference type="NCBI Taxonomy" id="96468"/>
    <lineage>
        <taxon>Bacteria</taxon>
        <taxon>Bacillati</taxon>
        <taxon>Actinomycetota</taxon>
        <taxon>Actinomycetes</taxon>
        <taxon>Mycobacteriales</taxon>
        <taxon>Nocardiaceae</taxon>
        <taxon>Nocardia</taxon>
    </lineage>
</organism>
<evidence type="ECO:0000313" key="2">
    <source>
        <dbReference type="EMBL" id="WUV50433.1"/>
    </source>
</evidence>
<accession>A0ABZ1Z5A7</accession>
<dbReference type="Proteomes" id="UP001432062">
    <property type="component" value="Chromosome"/>
</dbReference>
<evidence type="ECO:0000313" key="3">
    <source>
        <dbReference type="Proteomes" id="UP001432062"/>
    </source>
</evidence>
<evidence type="ECO:0000256" key="1">
    <source>
        <dbReference type="SAM" id="Phobius"/>
    </source>
</evidence>